<dbReference type="GO" id="GO:0071978">
    <property type="term" value="P:bacterial-type flagellum-dependent swarming motility"/>
    <property type="evidence" value="ECO:0007669"/>
    <property type="project" value="TreeGrafter"/>
</dbReference>
<dbReference type="PANTHER" id="PTHR30435:SF12">
    <property type="entry name" value="FLAGELLAR BASAL BODY ROD PROTEIN FLGB"/>
    <property type="match status" value="1"/>
</dbReference>
<keyword evidence="9" id="KW-1185">Reference proteome</keyword>
<comment type="subunit">
    <text evidence="6">The basal body constitutes a major portion of the flagellar organelle and consists of a number of rings mounted on a central rod.</text>
</comment>
<evidence type="ECO:0000256" key="4">
    <source>
        <dbReference type="ARBA" id="ARBA00023143"/>
    </source>
</evidence>
<evidence type="ECO:0000313" key="9">
    <source>
        <dbReference type="Proteomes" id="UP000000593"/>
    </source>
</evidence>
<dbReference type="STRING" id="298386.PBPRA0030"/>
<comment type="function">
    <text evidence="5 6">Structural component of flagellum, the bacterial motility apparatus. Part of the rod structure of flagellar basal body.</text>
</comment>
<sequence length="139" mass="15424">MLLLIGFHYHAVCSMAINFEQALGVHPNTLAFRTQRAKVLASNLANVDTPNYKARDISFEDAMSQIAGEARAKHQARFRSQPPKIELLYRNPQQPAQDGNTVELGIEQAKFASNAMAFETSMSFLNMKISGLKQAIKGQ</sequence>
<dbReference type="InterPro" id="IPR001444">
    <property type="entry name" value="Flag_bb_rod_N"/>
</dbReference>
<evidence type="ECO:0000256" key="5">
    <source>
        <dbReference type="ARBA" id="ARBA00024934"/>
    </source>
</evidence>
<comment type="subcellular location">
    <subcellularLocation>
        <location evidence="1 6">Bacterial flagellum basal body</location>
    </subcellularLocation>
</comment>
<dbReference type="NCBIfam" id="TIGR01396">
    <property type="entry name" value="FlgB"/>
    <property type="match status" value="1"/>
</dbReference>
<proteinExistence type="inferred from homology"/>
<dbReference type="PIRSF" id="PIRSF002889">
    <property type="entry name" value="Rod_FlgB"/>
    <property type="match status" value="1"/>
</dbReference>
<dbReference type="EMBL" id="CR378663">
    <property type="protein sequence ID" value="CAG18485.1"/>
    <property type="molecule type" value="Genomic_DNA"/>
</dbReference>
<evidence type="ECO:0000313" key="8">
    <source>
        <dbReference type="EMBL" id="CAG18485.1"/>
    </source>
</evidence>
<dbReference type="InterPro" id="IPR006300">
    <property type="entry name" value="FlgB"/>
</dbReference>
<organism evidence="8 9">
    <name type="scientific">Photobacterium profundum (strain SS9)</name>
    <dbReference type="NCBI Taxonomy" id="298386"/>
    <lineage>
        <taxon>Bacteria</taxon>
        <taxon>Pseudomonadati</taxon>
        <taxon>Pseudomonadota</taxon>
        <taxon>Gammaproteobacteria</taxon>
        <taxon>Vibrionales</taxon>
        <taxon>Vibrionaceae</taxon>
        <taxon>Photobacterium</taxon>
    </lineage>
</organism>
<keyword evidence="8" id="KW-0282">Flagellum</keyword>
<evidence type="ECO:0000256" key="1">
    <source>
        <dbReference type="ARBA" id="ARBA00004117"/>
    </source>
</evidence>
<reference evidence="9" key="1">
    <citation type="journal article" date="2005" name="Science">
        <title>Life at depth: Photobacterium profundum genome sequence and expression analysis.</title>
        <authorList>
            <person name="Vezzi A."/>
            <person name="Campanaro S."/>
            <person name="D'Angelo M."/>
            <person name="Simonato F."/>
            <person name="Vitulo N."/>
            <person name="Lauro F.M."/>
            <person name="Cestaro A."/>
            <person name="Malacrida G."/>
            <person name="Simionati B."/>
            <person name="Cannata N."/>
            <person name="Romualdi C."/>
            <person name="Bartlett D.H."/>
            <person name="Valle G."/>
        </authorList>
    </citation>
    <scope>NUCLEOTIDE SEQUENCE [LARGE SCALE GENOMIC DNA]</scope>
    <source>
        <strain evidence="9">ATCC BAA-1253 / SS9</strain>
    </source>
</reference>
<accession>Q6LW31</accession>
<comment type="similarity">
    <text evidence="2 6">Belongs to the flagella basal body rod proteins family.</text>
</comment>
<feature type="domain" description="Flagellar basal body rod protein N-terminal" evidence="7">
    <location>
        <begin position="28"/>
        <end position="53"/>
    </location>
</feature>
<dbReference type="Proteomes" id="UP000000593">
    <property type="component" value="Chromosome 1"/>
</dbReference>
<dbReference type="Pfam" id="PF00460">
    <property type="entry name" value="Flg_bb_rod"/>
    <property type="match status" value="1"/>
</dbReference>
<dbReference type="HOGENOM" id="CLU_125463_1_0_6"/>
<gene>
    <name evidence="8" type="primary">SO3250</name>
    <name evidence="8" type="ordered locus">PBPRA0030</name>
</gene>
<keyword evidence="8" id="KW-0969">Cilium</keyword>
<protein>
    <recommendedName>
        <fullName evidence="3 6">Flagellar basal body rod protein FlgB</fullName>
    </recommendedName>
</protein>
<name>Q6LW31_PHOPR</name>
<dbReference type="eggNOG" id="COG1815">
    <property type="taxonomic scope" value="Bacteria"/>
</dbReference>
<keyword evidence="4 6" id="KW-0975">Bacterial flagellum</keyword>
<dbReference type="InterPro" id="IPR019776">
    <property type="entry name" value="Flagellar_basal_body_rod_CS"/>
</dbReference>
<dbReference type="KEGG" id="ppr:PBPRA0030"/>
<evidence type="ECO:0000259" key="7">
    <source>
        <dbReference type="Pfam" id="PF00460"/>
    </source>
</evidence>
<keyword evidence="8" id="KW-0966">Cell projection</keyword>
<dbReference type="AlphaFoldDB" id="Q6LW31"/>
<evidence type="ECO:0000256" key="2">
    <source>
        <dbReference type="ARBA" id="ARBA00009677"/>
    </source>
</evidence>
<dbReference type="GO" id="GO:0030694">
    <property type="term" value="C:bacterial-type flagellum basal body, rod"/>
    <property type="evidence" value="ECO:0007669"/>
    <property type="project" value="InterPro"/>
</dbReference>
<dbReference type="NCBIfam" id="NF009328">
    <property type="entry name" value="PRK12685.1"/>
    <property type="match status" value="1"/>
</dbReference>
<evidence type="ECO:0000256" key="6">
    <source>
        <dbReference type="PIRNR" id="PIRNR002889"/>
    </source>
</evidence>
<evidence type="ECO:0000256" key="3">
    <source>
        <dbReference type="ARBA" id="ARBA00014376"/>
    </source>
</evidence>
<dbReference type="PROSITE" id="PS00588">
    <property type="entry name" value="FLAGELLA_BB_ROD"/>
    <property type="match status" value="1"/>
</dbReference>
<dbReference type="PANTHER" id="PTHR30435">
    <property type="entry name" value="FLAGELLAR PROTEIN"/>
    <property type="match status" value="1"/>
</dbReference>